<gene>
    <name evidence="1" type="ORF">PV07_12765</name>
</gene>
<evidence type="ECO:0008006" key="3">
    <source>
        <dbReference type="Google" id="ProtNLM"/>
    </source>
</evidence>
<proteinExistence type="predicted"/>
<dbReference type="Gene3D" id="3.30.710.10">
    <property type="entry name" value="Potassium Channel Kv1.1, Chain A"/>
    <property type="match status" value="1"/>
</dbReference>
<dbReference type="Proteomes" id="UP000054466">
    <property type="component" value="Unassembled WGS sequence"/>
</dbReference>
<organism evidence="1 2">
    <name type="scientific">Cladophialophora immunda</name>
    <dbReference type="NCBI Taxonomy" id="569365"/>
    <lineage>
        <taxon>Eukaryota</taxon>
        <taxon>Fungi</taxon>
        <taxon>Dikarya</taxon>
        <taxon>Ascomycota</taxon>
        <taxon>Pezizomycotina</taxon>
        <taxon>Eurotiomycetes</taxon>
        <taxon>Chaetothyriomycetidae</taxon>
        <taxon>Chaetothyriales</taxon>
        <taxon>Herpotrichiellaceae</taxon>
        <taxon>Cladophialophora</taxon>
    </lineage>
</organism>
<evidence type="ECO:0000313" key="2">
    <source>
        <dbReference type="Proteomes" id="UP000054466"/>
    </source>
</evidence>
<dbReference type="AlphaFoldDB" id="A0A0D2BTQ7"/>
<name>A0A0D2BTQ7_9EURO</name>
<keyword evidence="2" id="KW-1185">Reference proteome</keyword>
<dbReference type="HOGENOM" id="CLU_849928_0_0_1"/>
<reference evidence="1 2" key="1">
    <citation type="submission" date="2015-01" db="EMBL/GenBank/DDBJ databases">
        <title>The Genome Sequence of Cladophialophora immunda CBS83496.</title>
        <authorList>
            <consortium name="The Broad Institute Genomics Platform"/>
            <person name="Cuomo C."/>
            <person name="de Hoog S."/>
            <person name="Gorbushina A."/>
            <person name="Stielow B."/>
            <person name="Teixiera M."/>
            <person name="Abouelleil A."/>
            <person name="Chapman S.B."/>
            <person name="Priest M."/>
            <person name="Young S.K."/>
            <person name="Wortman J."/>
            <person name="Nusbaum C."/>
            <person name="Birren B."/>
        </authorList>
    </citation>
    <scope>NUCLEOTIDE SEQUENCE [LARGE SCALE GENOMIC DNA]</scope>
    <source>
        <strain evidence="1 2">CBS 83496</strain>
    </source>
</reference>
<dbReference type="VEuPathDB" id="FungiDB:PV07_12765"/>
<evidence type="ECO:0000313" key="1">
    <source>
        <dbReference type="EMBL" id="KIW21810.1"/>
    </source>
</evidence>
<dbReference type="InterPro" id="IPR011333">
    <property type="entry name" value="SKP1/BTB/POZ_sf"/>
</dbReference>
<accession>A0A0D2BTQ7</accession>
<dbReference type="EMBL" id="KN847165">
    <property type="protein sequence ID" value="KIW21810.1"/>
    <property type="molecule type" value="Genomic_DNA"/>
</dbReference>
<protein>
    <recommendedName>
        <fullName evidence="3">BTB domain-containing protein</fullName>
    </recommendedName>
</protein>
<dbReference type="GeneID" id="27351959"/>
<sequence>MFCFTCCAACQREITTSRVFAASSFAWHDGKYVLYVSSMNDREWKELAEVIQHDRTEHEDWKMGYYCSATKDLEGVQHLLYDGPFGTNSKNYYESCDQRQRRTASQELEDTLRDAKYDLESLTRAEPILKESASLSSIPCGLNQFVAETLRRGPVETLDFILRHSDDHDSFYRLKDMFLEDIKRQVAGLQRWSKDRQSSEEPDASLFFANIPNVAFDLLKKYSYPKIYVLARGNERYQGCRWLMEARSPFFEKRSAAAESGMLASDPNNVDMTDIDPETLKWLLRDLEMHPKMRDWSNLRIRDDFQAIIAAADEYRMLDLSVAAEKI</sequence>
<dbReference type="RefSeq" id="XP_016242026.1">
    <property type="nucleotide sequence ID" value="XM_016400328.1"/>
</dbReference>